<feature type="non-terminal residue" evidence="2">
    <location>
        <position position="193"/>
    </location>
</feature>
<dbReference type="EMBL" id="BARV01024285">
    <property type="protein sequence ID" value="GAI45676.1"/>
    <property type="molecule type" value="Genomic_DNA"/>
</dbReference>
<protein>
    <recommendedName>
        <fullName evidence="1">GmrSD restriction endonucleases N-terminal domain-containing protein</fullName>
    </recommendedName>
</protein>
<evidence type="ECO:0000313" key="2">
    <source>
        <dbReference type="EMBL" id="GAI45676.1"/>
    </source>
</evidence>
<reference evidence="2" key="1">
    <citation type="journal article" date="2014" name="Front. Microbiol.">
        <title>High frequency of phylogenetically diverse reductive dehalogenase-homologous genes in deep subseafloor sedimentary metagenomes.</title>
        <authorList>
            <person name="Kawai M."/>
            <person name="Futagami T."/>
            <person name="Toyoda A."/>
            <person name="Takaki Y."/>
            <person name="Nishi S."/>
            <person name="Hori S."/>
            <person name="Arai W."/>
            <person name="Tsubouchi T."/>
            <person name="Morono Y."/>
            <person name="Uchiyama I."/>
            <person name="Ito T."/>
            <person name="Fujiyama A."/>
            <person name="Inagaki F."/>
            <person name="Takami H."/>
        </authorList>
    </citation>
    <scope>NUCLEOTIDE SEQUENCE</scope>
    <source>
        <strain evidence="2">Expedition CK06-06</strain>
    </source>
</reference>
<comment type="caution">
    <text evidence="2">The sequence shown here is derived from an EMBL/GenBank/DDBJ whole genome shotgun (WGS) entry which is preliminary data.</text>
</comment>
<dbReference type="AlphaFoldDB" id="X1PT30"/>
<evidence type="ECO:0000259" key="1">
    <source>
        <dbReference type="Pfam" id="PF03235"/>
    </source>
</evidence>
<dbReference type="Pfam" id="PF03235">
    <property type="entry name" value="GmrSD_N"/>
    <property type="match status" value="1"/>
</dbReference>
<dbReference type="InterPro" id="IPR004919">
    <property type="entry name" value="GmrSD_N"/>
</dbReference>
<proteinExistence type="predicted"/>
<dbReference type="PANTHER" id="PTHR35149">
    <property type="entry name" value="SLL5132 PROTEIN"/>
    <property type="match status" value="1"/>
</dbReference>
<sequence>MREIQGDARTVKELLKGRKYAIDYYQREYKWGRKQIQELINDLTSRFLNDYEEEHHRDQVSEYGHYFLGPIIISNKDNIDYLVDGQQRLTSLTLLLIYLRNLQRDRSDQVNIDELIFSEKYGEKTFNMQVPERLACMEALFAGCPVDENGEPESIHNIITSYQDIIELLPEEVTSGALPFFIDWLTENVHLVE</sequence>
<accession>X1PT30</accession>
<feature type="domain" description="GmrSD restriction endonucleases N-terminal" evidence="1">
    <location>
        <begin position="11"/>
        <end position="167"/>
    </location>
</feature>
<dbReference type="PANTHER" id="PTHR35149:SF2">
    <property type="entry name" value="DUF262 DOMAIN-CONTAINING PROTEIN"/>
    <property type="match status" value="1"/>
</dbReference>
<gene>
    <name evidence="2" type="ORF">S06H3_39662</name>
</gene>
<organism evidence="2">
    <name type="scientific">marine sediment metagenome</name>
    <dbReference type="NCBI Taxonomy" id="412755"/>
    <lineage>
        <taxon>unclassified sequences</taxon>
        <taxon>metagenomes</taxon>
        <taxon>ecological metagenomes</taxon>
    </lineage>
</organism>
<name>X1PT30_9ZZZZ</name>